<dbReference type="InterPro" id="IPR036249">
    <property type="entry name" value="Thioredoxin-like_sf"/>
</dbReference>
<evidence type="ECO:0000256" key="3">
    <source>
        <dbReference type="PROSITE-ProRule" id="PRU01282"/>
    </source>
</evidence>
<dbReference type="CDD" id="cd03034">
    <property type="entry name" value="ArsC_ArsC"/>
    <property type="match status" value="1"/>
</dbReference>
<dbReference type="Gene3D" id="3.40.30.10">
    <property type="entry name" value="Glutaredoxin"/>
    <property type="match status" value="1"/>
</dbReference>
<gene>
    <name evidence="4" type="ORF">FW784_05415</name>
</gene>
<dbReference type="Pfam" id="PF03960">
    <property type="entry name" value="ArsC"/>
    <property type="match status" value="1"/>
</dbReference>
<dbReference type="EMBL" id="VTRV01000040">
    <property type="protein sequence ID" value="TZF90392.1"/>
    <property type="molecule type" value="Genomic_DNA"/>
</dbReference>
<name>A0A5D8Z8E1_9GAMM</name>
<comment type="caution">
    <text evidence="4">The sequence shown here is derived from an EMBL/GenBank/DDBJ whole genome shotgun (WGS) entry which is preliminary data.</text>
</comment>
<evidence type="ECO:0000256" key="1">
    <source>
        <dbReference type="ARBA" id="ARBA00007198"/>
    </source>
</evidence>
<dbReference type="PROSITE" id="PS51353">
    <property type="entry name" value="ARSC"/>
    <property type="match status" value="1"/>
</dbReference>
<organism evidence="4 5">
    <name type="scientific">Cognatilysobacter lacus</name>
    <dbReference type="NCBI Taxonomy" id="1643323"/>
    <lineage>
        <taxon>Bacteria</taxon>
        <taxon>Pseudomonadati</taxon>
        <taxon>Pseudomonadota</taxon>
        <taxon>Gammaproteobacteria</taxon>
        <taxon>Lysobacterales</taxon>
        <taxon>Lysobacteraceae</taxon>
        <taxon>Cognatilysobacter</taxon>
    </lineage>
</organism>
<protein>
    <submittedName>
        <fullName evidence="4">Arsenate reductase family protein</fullName>
    </submittedName>
</protein>
<evidence type="ECO:0000313" key="4">
    <source>
        <dbReference type="EMBL" id="TZF90392.1"/>
    </source>
</evidence>
<dbReference type="SUPFAM" id="SSF52833">
    <property type="entry name" value="Thioredoxin-like"/>
    <property type="match status" value="1"/>
</dbReference>
<sequence>MAVERPMLFHNNATCSKLGAALAMLRARGIDPELVDITATPLTAAELRDIVAMTGRPARELLRIGEPSYKALGLGDASLGEEALLDAMASHPELVERPLLVHGRRAVLGRPPERLLSLFGDA</sequence>
<accession>A0A5D8Z8E1</accession>
<evidence type="ECO:0000313" key="5">
    <source>
        <dbReference type="Proteomes" id="UP000323164"/>
    </source>
</evidence>
<dbReference type="RefSeq" id="WP_149352336.1">
    <property type="nucleotide sequence ID" value="NZ_VTRV01000040.1"/>
</dbReference>
<dbReference type="PANTHER" id="PTHR30041:SF4">
    <property type="entry name" value="ARSENATE REDUCTASE"/>
    <property type="match status" value="1"/>
</dbReference>
<comment type="similarity">
    <text evidence="1 3">Belongs to the ArsC family.</text>
</comment>
<dbReference type="InterPro" id="IPR006659">
    <property type="entry name" value="Arsenate_reductase"/>
</dbReference>
<dbReference type="InterPro" id="IPR006660">
    <property type="entry name" value="Arsenate_reductase-like"/>
</dbReference>
<proteinExistence type="inferred from homology"/>
<dbReference type="GO" id="GO:0008794">
    <property type="term" value="F:arsenate reductase (glutaredoxin) activity"/>
    <property type="evidence" value="ECO:0007669"/>
    <property type="project" value="InterPro"/>
</dbReference>
<evidence type="ECO:0000256" key="2">
    <source>
        <dbReference type="ARBA" id="ARBA00023002"/>
    </source>
</evidence>
<keyword evidence="5" id="KW-1185">Reference proteome</keyword>
<dbReference type="Proteomes" id="UP000323164">
    <property type="component" value="Unassembled WGS sequence"/>
</dbReference>
<keyword evidence="2" id="KW-0560">Oxidoreductase</keyword>
<reference evidence="4 5" key="1">
    <citation type="submission" date="2019-08" db="EMBL/GenBank/DDBJ databases">
        <title>Draft genome sequence of Lysobacter sp. UKS-15.</title>
        <authorList>
            <person name="Im W.-T."/>
        </authorList>
    </citation>
    <scope>NUCLEOTIDE SEQUENCE [LARGE SCALE GENOMIC DNA]</scope>
    <source>
        <strain evidence="4 5">UKS-15</strain>
    </source>
</reference>
<dbReference type="AlphaFoldDB" id="A0A5D8Z8E1"/>
<dbReference type="OrthoDB" id="9790554at2"/>
<dbReference type="PANTHER" id="PTHR30041">
    <property type="entry name" value="ARSENATE REDUCTASE"/>
    <property type="match status" value="1"/>
</dbReference>